<dbReference type="InterPro" id="IPR002347">
    <property type="entry name" value="SDR_fam"/>
</dbReference>
<dbReference type="RefSeq" id="WP_400398292.1">
    <property type="nucleotide sequence ID" value="NZ_JBIXLK010000001.1"/>
</dbReference>
<evidence type="ECO:0000313" key="2">
    <source>
        <dbReference type="Proteomes" id="UP001617689"/>
    </source>
</evidence>
<accession>A0ABW8GGX4</accession>
<organism evidence="1 2">
    <name type="scientific">Pectobacterium actinidiae</name>
    <dbReference type="NCBI Taxonomy" id="1507808"/>
    <lineage>
        <taxon>Bacteria</taxon>
        <taxon>Pseudomonadati</taxon>
        <taxon>Pseudomonadota</taxon>
        <taxon>Gammaproteobacteria</taxon>
        <taxon>Enterobacterales</taxon>
        <taxon>Pectobacteriaceae</taxon>
        <taxon>Pectobacterium</taxon>
    </lineage>
</organism>
<reference evidence="1 2" key="1">
    <citation type="submission" date="2024-10" db="EMBL/GenBank/DDBJ databases">
        <authorList>
            <person name="Lu C.-H."/>
        </authorList>
    </citation>
    <scope>NUCLEOTIDE SEQUENCE [LARGE SCALE GENOMIC DNA]</scope>
    <source>
        <strain evidence="1 2">22ZTDG03-2</strain>
    </source>
</reference>
<dbReference type="Proteomes" id="UP001617689">
    <property type="component" value="Unassembled WGS sequence"/>
</dbReference>
<name>A0ABW8GGX4_9GAMM</name>
<dbReference type="Gene3D" id="3.40.50.720">
    <property type="entry name" value="NAD(P)-binding Rossmann-like Domain"/>
    <property type="match status" value="1"/>
</dbReference>
<dbReference type="InterPro" id="IPR036291">
    <property type="entry name" value="NAD(P)-bd_dom_sf"/>
</dbReference>
<dbReference type="Pfam" id="PF00106">
    <property type="entry name" value="adh_short"/>
    <property type="match status" value="1"/>
</dbReference>
<keyword evidence="2" id="KW-1185">Reference proteome</keyword>
<gene>
    <name evidence="1" type="ORF">ACIPUP_20890</name>
</gene>
<proteinExistence type="predicted"/>
<sequence length="237" mass="25489">MSDNNVRPVAVIAGAGAGNGQALAKRFSDAGYVVALLARSLEKTQILANEIRNAKAYACDVGDQSSVAAAFKAIHNELGNVEVLLFNAGSGVFADVENITPEQFESSWRVNAYGALLCAQQIIPSMKASQKGNIVFIGATASRRGGANTAAFAPAKAAQHSLAESMARKLWPEGIHVSVVVIDGIVDLPKTRESMPDRPEDEFVEPNAVAEAAYFLTTQPRKGWSFETEVRPWREKW</sequence>
<dbReference type="EMBL" id="JBIXLL010000015">
    <property type="protein sequence ID" value="MFJ5431596.1"/>
    <property type="molecule type" value="Genomic_DNA"/>
</dbReference>
<dbReference type="PRINTS" id="PR00081">
    <property type="entry name" value="GDHRDH"/>
</dbReference>
<evidence type="ECO:0000313" key="1">
    <source>
        <dbReference type="EMBL" id="MFJ5431596.1"/>
    </source>
</evidence>
<dbReference type="PANTHER" id="PTHR43431:SF7">
    <property type="entry name" value="OXIDOREDUCTASE, SHORT CHAIN DEHYDROGENASE_REDUCTASE FAMILY (AFU_ORTHOLOGUE AFUA_5G14000)"/>
    <property type="match status" value="1"/>
</dbReference>
<dbReference type="PANTHER" id="PTHR43431">
    <property type="entry name" value="OXIDOREDUCTASE, SHORT CHAIN DEHYDROGENASE/REDUCTASE FAMILY (AFU_ORTHOLOGUE AFUA_5G14000)"/>
    <property type="match status" value="1"/>
</dbReference>
<comment type="caution">
    <text evidence="1">The sequence shown here is derived from an EMBL/GenBank/DDBJ whole genome shotgun (WGS) entry which is preliminary data.</text>
</comment>
<protein>
    <submittedName>
        <fullName evidence="1">SDR family NAD(P)-dependent oxidoreductase</fullName>
    </submittedName>
</protein>
<dbReference type="SUPFAM" id="SSF51735">
    <property type="entry name" value="NAD(P)-binding Rossmann-fold domains"/>
    <property type="match status" value="1"/>
</dbReference>